<dbReference type="InterPro" id="IPR011990">
    <property type="entry name" value="TPR-like_helical_dom_sf"/>
</dbReference>
<protein>
    <submittedName>
        <fullName evidence="5">Protein SGT1</fullName>
    </submittedName>
</protein>
<feature type="region of interest" description="Disordered" evidence="2">
    <location>
        <begin position="410"/>
        <end position="439"/>
    </location>
</feature>
<dbReference type="InterPro" id="IPR007052">
    <property type="entry name" value="CS_dom"/>
</dbReference>
<reference evidence="5 6" key="1">
    <citation type="submission" date="2017-08" db="EMBL/GenBank/DDBJ databases">
        <title>Harnessing the power of phylogenomics to disentangle the directionality and signatures of interkingdom host jumping in the parasitic fungal genus Tolypocladium.</title>
        <authorList>
            <person name="Quandt C.A."/>
            <person name="Patterson W."/>
            <person name="Spatafora J.W."/>
        </authorList>
    </citation>
    <scope>NUCLEOTIDE SEQUENCE [LARGE SCALE GENOMIC DNA]</scope>
    <source>
        <strain evidence="5 6">CBS 113982</strain>
    </source>
</reference>
<dbReference type="OrthoDB" id="1898560at2759"/>
<feature type="domain" description="CS" evidence="4">
    <location>
        <begin position="227"/>
        <end position="317"/>
    </location>
</feature>
<dbReference type="PROSITE" id="PS51048">
    <property type="entry name" value="SGS"/>
    <property type="match status" value="1"/>
</dbReference>
<dbReference type="GO" id="GO:0051087">
    <property type="term" value="F:protein-folding chaperone binding"/>
    <property type="evidence" value="ECO:0007669"/>
    <property type="project" value="InterPro"/>
</dbReference>
<organism evidence="5 6">
    <name type="scientific">Tolypocladium capitatum</name>
    <dbReference type="NCBI Taxonomy" id="45235"/>
    <lineage>
        <taxon>Eukaryota</taxon>
        <taxon>Fungi</taxon>
        <taxon>Dikarya</taxon>
        <taxon>Ascomycota</taxon>
        <taxon>Pezizomycotina</taxon>
        <taxon>Sordariomycetes</taxon>
        <taxon>Hypocreomycetidae</taxon>
        <taxon>Hypocreales</taxon>
        <taxon>Ophiocordycipitaceae</taxon>
        <taxon>Tolypocladium</taxon>
    </lineage>
</organism>
<gene>
    <name evidence="5" type="ORF">TCAP_07288</name>
</gene>
<evidence type="ECO:0000259" key="3">
    <source>
        <dbReference type="PROSITE" id="PS51048"/>
    </source>
</evidence>
<comment type="similarity">
    <text evidence="1">Belongs to the SGT1 family.</text>
</comment>
<keyword evidence="6" id="KW-1185">Reference proteome</keyword>
<dbReference type="Gene3D" id="2.60.40.790">
    <property type="match status" value="1"/>
</dbReference>
<dbReference type="SUPFAM" id="SSF49764">
    <property type="entry name" value="HSP20-like chaperones"/>
    <property type="match status" value="1"/>
</dbReference>
<dbReference type="InterPro" id="IPR008978">
    <property type="entry name" value="HSP20-like_chaperone"/>
</dbReference>
<sequence length="439" mass="49250">MSHISIAQAGLESVEAKRWDVAVGKLSTALSISLNPAWLIARSKALVHTGLLEPALDDANLAWHKAYERNQRPLMTQAHYRRAVAFFRMGLLADSDCCCVYAMRLVKGLPALEEHDPKAMWTDKDGFWTATLEDAMEEARTDEFNRMGSTSGMGPARVHDVKVASTQVAEWRLASTLRMQILRTMAALPKDDPARKVTTRQFPEKTLLARLGFEEKPPPVPPPVPEDTPLHLQEFQSDIALYLSIFSKGVDKEKLKVEFLPSSVRLDAVTYPSGEEGEFYVELWDEIDPATSRYMVTPNKVELTLAKKRPGKWAQLKKDTTYRPAEEYVPDPSCISTKPSPPLEPPNRAAAPAYPSSSRRGPRDWDIIGADEADDDDEAGGANVFFKRLYKNATLEQRRAMMKSFVESNGTTLSTDWDDVKGRKVETMPPEGVEQKKWQ</sequence>
<comment type="caution">
    <text evidence="5">The sequence shown here is derived from an EMBL/GenBank/DDBJ whole genome shotgun (WGS) entry which is preliminary data.</text>
</comment>
<dbReference type="EMBL" id="NRSZ01001252">
    <property type="protein sequence ID" value="PNY21069.1"/>
    <property type="molecule type" value="Genomic_DNA"/>
</dbReference>
<evidence type="ECO:0000313" key="5">
    <source>
        <dbReference type="EMBL" id="PNY21069.1"/>
    </source>
</evidence>
<feature type="region of interest" description="Disordered" evidence="2">
    <location>
        <begin position="327"/>
        <end position="364"/>
    </location>
</feature>
<dbReference type="CDD" id="cd06466">
    <property type="entry name" value="p23_CS_SGT1_like"/>
    <property type="match status" value="1"/>
</dbReference>
<evidence type="ECO:0000256" key="1">
    <source>
        <dbReference type="ARBA" id="ARBA00008509"/>
    </source>
</evidence>
<dbReference type="InterPro" id="IPR007699">
    <property type="entry name" value="SGS_dom"/>
</dbReference>
<dbReference type="Proteomes" id="UP000236621">
    <property type="component" value="Unassembled WGS sequence"/>
</dbReference>
<accession>A0A2K3Q0L4</accession>
<evidence type="ECO:0000259" key="4">
    <source>
        <dbReference type="PROSITE" id="PS51203"/>
    </source>
</evidence>
<dbReference type="Pfam" id="PF05002">
    <property type="entry name" value="SGS"/>
    <property type="match status" value="1"/>
</dbReference>
<proteinExistence type="inferred from homology"/>
<feature type="domain" description="SGS" evidence="3">
    <location>
        <begin position="353"/>
        <end position="439"/>
    </location>
</feature>
<dbReference type="PANTHER" id="PTHR45862">
    <property type="entry name" value="PROTEIN SGT1 HOMOLOG"/>
    <property type="match status" value="1"/>
</dbReference>
<evidence type="ECO:0000256" key="2">
    <source>
        <dbReference type="SAM" id="MobiDB-lite"/>
    </source>
</evidence>
<dbReference type="InterPro" id="IPR044563">
    <property type="entry name" value="Sgt1-like"/>
</dbReference>
<name>A0A2K3Q0L4_9HYPO</name>
<dbReference type="SUPFAM" id="SSF48452">
    <property type="entry name" value="TPR-like"/>
    <property type="match status" value="1"/>
</dbReference>
<dbReference type="Pfam" id="PF04969">
    <property type="entry name" value="CS"/>
    <property type="match status" value="1"/>
</dbReference>
<dbReference type="AlphaFoldDB" id="A0A2K3Q0L4"/>
<dbReference type="STRING" id="45235.A0A2K3Q0L4"/>
<feature type="compositionally biased region" description="Low complexity" evidence="2">
    <location>
        <begin position="346"/>
        <end position="359"/>
    </location>
</feature>
<evidence type="ECO:0000313" key="6">
    <source>
        <dbReference type="Proteomes" id="UP000236621"/>
    </source>
</evidence>
<dbReference type="PROSITE" id="PS51203">
    <property type="entry name" value="CS"/>
    <property type="match status" value="1"/>
</dbReference>